<comment type="caution">
    <text evidence="1">The sequence shown here is derived from an EMBL/GenBank/DDBJ whole genome shotgun (WGS) entry which is preliminary data.</text>
</comment>
<dbReference type="Proteomes" id="UP001466933">
    <property type="component" value="Unassembled WGS sequence"/>
</dbReference>
<reference evidence="1 2" key="1">
    <citation type="submission" date="2024-05" db="EMBL/GenBank/DDBJ databases">
        <title>Burkholderia sp. Nov. a novel bacteria isolated from rhizosphere soil of Camellia sinensis.</title>
        <authorList>
            <person name="Dong Y."/>
        </authorList>
    </citation>
    <scope>NUCLEOTIDE SEQUENCE [LARGE SCALE GENOMIC DNA]</scope>
    <source>
        <strain evidence="1 2">GS2Y</strain>
    </source>
</reference>
<dbReference type="EMBL" id="JBCPYA010000003">
    <property type="protein sequence ID" value="MEN2470652.1"/>
    <property type="molecule type" value="Genomic_DNA"/>
</dbReference>
<evidence type="ECO:0000313" key="2">
    <source>
        <dbReference type="Proteomes" id="UP001466933"/>
    </source>
</evidence>
<protein>
    <submittedName>
        <fullName evidence="1">Uncharacterized protein</fullName>
    </submittedName>
</protein>
<proteinExistence type="predicted"/>
<evidence type="ECO:0000313" key="1">
    <source>
        <dbReference type="EMBL" id="MEN2470652.1"/>
    </source>
</evidence>
<dbReference type="RefSeq" id="WP_343492088.1">
    <property type="nucleotide sequence ID" value="NZ_JBCPYA010000003.1"/>
</dbReference>
<keyword evidence="2" id="KW-1185">Reference proteome</keyword>
<accession>A0ABU9WF68</accession>
<organism evidence="1 2">
    <name type="scientific">Burkholderia theae</name>
    <dbReference type="NCBI Taxonomy" id="3143496"/>
    <lineage>
        <taxon>Bacteria</taxon>
        <taxon>Pseudomonadati</taxon>
        <taxon>Pseudomonadota</taxon>
        <taxon>Betaproteobacteria</taxon>
        <taxon>Burkholderiales</taxon>
        <taxon>Burkholderiaceae</taxon>
        <taxon>Burkholderia</taxon>
    </lineage>
</organism>
<gene>
    <name evidence="1" type="ORF">VOI36_12195</name>
</gene>
<name>A0ABU9WF68_9BURK</name>
<sequence length="52" mass="5368">MVPLPPAVEVVPVVEVVLVAEVLVPGDEPTSSPPHADKPVAAATKHIINIPK</sequence>